<protein>
    <recommendedName>
        <fullName evidence="1">Thiolase N-terminal domain-containing protein</fullName>
    </recommendedName>
</protein>
<dbReference type="AlphaFoldDB" id="A0A4D4LCU0"/>
<organism evidence="2 3">
    <name type="scientific">Streptomyces violaceusniger</name>
    <dbReference type="NCBI Taxonomy" id="68280"/>
    <lineage>
        <taxon>Bacteria</taxon>
        <taxon>Bacillati</taxon>
        <taxon>Actinomycetota</taxon>
        <taxon>Actinomycetes</taxon>
        <taxon>Kitasatosporales</taxon>
        <taxon>Streptomycetaceae</taxon>
        <taxon>Streptomyces</taxon>
        <taxon>Streptomyces violaceusniger group</taxon>
    </lineage>
</organism>
<reference evidence="2 3" key="1">
    <citation type="journal article" date="2020" name="Int. J. Syst. Evol. Microbiol.">
        <title>Reclassification of Streptomyces castelarensis and Streptomyces sporoclivatus as later heterotypic synonyms of Streptomyces antimycoticus.</title>
        <authorList>
            <person name="Komaki H."/>
            <person name="Tamura T."/>
        </authorList>
    </citation>
    <scope>NUCLEOTIDE SEQUENCE [LARGE SCALE GENOMIC DNA]</scope>
    <source>
        <strain evidence="2 3">NBRC 13459</strain>
    </source>
</reference>
<evidence type="ECO:0000259" key="1">
    <source>
        <dbReference type="Pfam" id="PF00108"/>
    </source>
</evidence>
<name>A0A4D4LCU0_STRVO</name>
<dbReference type="Proteomes" id="UP000301309">
    <property type="component" value="Unassembled WGS sequence"/>
</dbReference>
<proteinExistence type="predicted"/>
<dbReference type="GO" id="GO:0016747">
    <property type="term" value="F:acyltransferase activity, transferring groups other than amino-acyl groups"/>
    <property type="evidence" value="ECO:0007669"/>
    <property type="project" value="InterPro"/>
</dbReference>
<evidence type="ECO:0000313" key="2">
    <source>
        <dbReference type="EMBL" id="GDY58925.1"/>
    </source>
</evidence>
<evidence type="ECO:0000313" key="3">
    <source>
        <dbReference type="Proteomes" id="UP000301309"/>
    </source>
</evidence>
<accession>A0A4D4LCU0</accession>
<comment type="caution">
    <text evidence="2">The sequence shown here is derived from an EMBL/GenBank/DDBJ whole genome shotgun (WGS) entry which is preliminary data.</text>
</comment>
<dbReference type="Gene3D" id="3.40.47.10">
    <property type="match status" value="1"/>
</dbReference>
<dbReference type="SUPFAM" id="SSF53901">
    <property type="entry name" value="Thiolase-like"/>
    <property type="match status" value="1"/>
</dbReference>
<dbReference type="Pfam" id="PF00108">
    <property type="entry name" value="Thiolase_N"/>
    <property type="match status" value="1"/>
</dbReference>
<dbReference type="PANTHER" id="PTHR43365:SF1">
    <property type="entry name" value="ACETYL-COA C-ACYLTRANSFERASE"/>
    <property type="match status" value="1"/>
</dbReference>
<sequence>MPEAYIVEAVRTPVGRRKGGFASVHPADLGAHVLRTLMERSGADPAAVEDVVFGCLDTVGPQAGDIARTCWLAAGLPEEVPGVTVDRQCGSSQQALHFAAQGCSRAPRTWWSRAGCRTCRWCPSASPAAGPASPWG</sequence>
<dbReference type="InterPro" id="IPR020616">
    <property type="entry name" value="Thiolase_N"/>
</dbReference>
<gene>
    <name evidence="2" type="ORF">SVIO_095480</name>
</gene>
<dbReference type="PANTHER" id="PTHR43365">
    <property type="entry name" value="BLR7806 PROTEIN"/>
    <property type="match status" value="1"/>
</dbReference>
<dbReference type="EMBL" id="BJHW01000002">
    <property type="protein sequence ID" value="GDY58925.1"/>
    <property type="molecule type" value="Genomic_DNA"/>
</dbReference>
<feature type="domain" description="Thiolase N-terminal" evidence="1">
    <location>
        <begin position="5"/>
        <end position="101"/>
    </location>
</feature>
<keyword evidence="3" id="KW-1185">Reference proteome</keyword>
<dbReference type="InterPro" id="IPR016039">
    <property type="entry name" value="Thiolase-like"/>
</dbReference>